<proteinExistence type="predicted"/>
<dbReference type="SMART" id="SM00954">
    <property type="entry name" value="RelA_SpoT"/>
    <property type="match status" value="1"/>
</dbReference>
<dbReference type="RefSeq" id="WP_083099899.1">
    <property type="nucleotide sequence ID" value="NZ_AP022590.1"/>
</dbReference>
<dbReference type="AlphaFoldDB" id="A0A1X0F6M9"/>
<dbReference type="CDD" id="cd05399">
    <property type="entry name" value="NT_Rel-Spo_like"/>
    <property type="match status" value="1"/>
</dbReference>
<dbReference type="EMBL" id="MVHW01000056">
    <property type="protein sequence ID" value="ORA97380.1"/>
    <property type="molecule type" value="Genomic_DNA"/>
</dbReference>
<comment type="caution">
    <text evidence="2">The sequence shown here is derived from an EMBL/GenBank/DDBJ whole genome shotgun (WGS) entry which is preliminary data.</text>
</comment>
<reference evidence="2 3" key="1">
    <citation type="submission" date="2017-02" db="EMBL/GenBank/DDBJ databases">
        <title>The new phylogeny of genus Mycobacterium.</title>
        <authorList>
            <person name="Tortoli E."/>
            <person name="Trovato A."/>
            <person name="Cirillo D.M."/>
        </authorList>
    </citation>
    <scope>NUCLEOTIDE SEQUENCE [LARGE SCALE GENOMIC DNA]</scope>
    <source>
        <strain evidence="2 3">DSM 45255</strain>
    </source>
</reference>
<dbReference type="PANTHER" id="PTHR41773:SF1">
    <property type="entry name" value="RELA_SPOT DOMAIN-CONTAINING PROTEIN"/>
    <property type="match status" value="1"/>
</dbReference>
<dbReference type="GO" id="GO:0015969">
    <property type="term" value="P:guanosine tetraphosphate metabolic process"/>
    <property type="evidence" value="ECO:0007669"/>
    <property type="project" value="InterPro"/>
</dbReference>
<dbReference type="SUPFAM" id="SSF81301">
    <property type="entry name" value="Nucleotidyltransferase"/>
    <property type="match status" value="1"/>
</dbReference>
<feature type="domain" description="RelA/SpoT" evidence="1">
    <location>
        <begin position="72"/>
        <end position="205"/>
    </location>
</feature>
<dbReference type="Gene3D" id="1.10.287.860">
    <property type="entry name" value="Nucleotidyltransferase"/>
    <property type="match status" value="1"/>
</dbReference>
<dbReference type="STRING" id="560555.BST30_27190"/>
<accession>A0A1X0F6M9</accession>
<dbReference type="InterPro" id="IPR007685">
    <property type="entry name" value="RelA_SpoT"/>
</dbReference>
<dbReference type="Proteomes" id="UP000192760">
    <property type="component" value="Unassembled WGS sequence"/>
</dbReference>
<name>A0A1X0F6M9_MYCNT</name>
<gene>
    <name evidence="2" type="ORF">BST30_27190</name>
</gene>
<evidence type="ECO:0000259" key="1">
    <source>
        <dbReference type="SMART" id="SM00954"/>
    </source>
</evidence>
<organism evidence="2 3">
    <name type="scientific">Mycobacterium mantenii</name>
    <dbReference type="NCBI Taxonomy" id="560555"/>
    <lineage>
        <taxon>Bacteria</taxon>
        <taxon>Bacillati</taxon>
        <taxon>Actinomycetota</taxon>
        <taxon>Actinomycetes</taxon>
        <taxon>Mycobacteriales</taxon>
        <taxon>Mycobacteriaceae</taxon>
        <taxon>Mycobacterium</taxon>
        <taxon>Mycobacterium avium complex (MAC)</taxon>
    </lineage>
</organism>
<sequence>MMAEDPPSAPVVSTDVPPEEEAVAFDFESHRAEAEDKYRRIRGTYQDFASVVKDILVRSLKHQNVLVHSIESRAKEIDSFGKKAILPNPADPENPKYPDPIHGITDLAAARVITFFLSTLQQTDAVITSEFEIIEKNDRGGEATGEARLGYQSVHYLVKLRENRLQLPEYARFRGLIAELQVRTILQHAWAEIEHEIQYKAADVDVLPKSIRRRFLSLAGMLEIGDREFQAIADQHQELQQNARERVASGELEGVEITPDSLQALLDKKYGEDGRMREWSYTFATRLLKRLGFTTLKQVERAMSGYNDDQISRLIHGGRMGQLTRFEDVLLASMGQNFIENHPWYPTGSGWFESSCETKLERLKAAGIDVGTYDPRLDMLTS</sequence>
<protein>
    <recommendedName>
        <fullName evidence="1">RelA/SpoT domain-containing protein</fullName>
    </recommendedName>
</protein>
<dbReference type="Pfam" id="PF04607">
    <property type="entry name" value="RelA_SpoT"/>
    <property type="match status" value="1"/>
</dbReference>
<dbReference type="PANTHER" id="PTHR41773">
    <property type="entry name" value="GTP PYROPHOSPHATASE-RELATED"/>
    <property type="match status" value="1"/>
</dbReference>
<dbReference type="InterPro" id="IPR043519">
    <property type="entry name" value="NT_sf"/>
</dbReference>
<dbReference type="Gene3D" id="3.30.460.10">
    <property type="entry name" value="Beta Polymerase, domain 2"/>
    <property type="match status" value="1"/>
</dbReference>
<evidence type="ECO:0000313" key="3">
    <source>
        <dbReference type="Proteomes" id="UP000192760"/>
    </source>
</evidence>
<evidence type="ECO:0000313" key="2">
    <source>
        <dbReference type="EMBL" id="ORA97380.1"/>
    </source>
</evidence>